<accession>A0AA96WB75</accession>
<sequence length="115" mass="13036">MSDFQDFLKHKFAYVAIGEFKAGKFEEAQRLYEQAIATYGEGFQGTYLMQEPGTDRGIAIIFWESAADMEANRNEANETILKQMAPLFASHPITSFCEVVCEIQPEDESDDHSLK</sequence>
<gene>
    <name evidence="1" type="ORF">HJG54_02525</name>
</gene>
<dbReference type="EMBL" id="CP053586">
    <property type="protein sequence ID" value="WNZ21853.1"/>
    <property type="molecule type" value="Genomic_DNA"/>
</dbReference>
<dbReference type="GO" id="GO:0004497">
    <property type="term" value="F:monooxygenase activity"/>
    <property type="evidence" value="ECO:0007669"/>
    <property type="project" value="UniProtKB-KW"/>
</dbReference>
<organism evidence="1">
    <name type="scientific">Leptolyngbya sp. NK1-12</name>
    <dbReference type="NCBI Taxonomy" id="2547451"/>
    <lineage>
        <taxon>Bacteria</taxon>
        <taxon>Bacillati</taxon>
        <taxon>Cyanobacteriota</taxon>
        <taxon>Cyanophyceae</taxon>
        <taxon>Leptolyngbyales</taxon>
        <taxon>Leptolyngbyaceae</taxon>
        <taxon>Leptolyngbya group</taxon>
        <taxon>Leptolyngbya</taxon>
    </lineage>
</organism>
<dbReference type="AlphaFoldDB" id="A0AA96WB75"/>
<reference evidence="1" key="1">
    <citation type="submission" date="2020-05" db="EMBL/GenBank/DDBJ databases">
        <authorList>
            <person name="Zhu T."/>
            <person name="Keshari N."/>
            <person name="Lu X."/>
        </authorList>
    </citation>
    <scope>NUCLEOTIDE SEQUENCE</scope>
    <source>
        <strain evidence="1">NK1-12</strain>
    </source>
</reference>
<dbReference type="RefSeq" id="WP_316433160.1">
    <property type="nucleotide sequence ID" value="NZ_CP053586.1"/>
</dbReference>
<keyword evidence="1" id="KW-0560">Oxidoreductase</keyword>
<proteinExistence type="predicted"/>
<dbReference type="SUPFAM" id="SSF54909">
    <property type="entry name" value="Dimeric alpha+beta barrel"/>
    <property type="match status" value="1"/>
</dbReference>
<dbReference type="InterPro" id="IPR011008">
    <property type="entry name" value="Dimeric_a/b-barrel"/>
</dbReference>
<protein>
    <submittedName>
        <fullName evidence="1">Antibiotic biosynthesis monooxygenase</fullName>
    </submittedName>
</protein>
<name>A0AA96WB75_9CYAN</name>
<keyword evidence="1" id="KW-0503">Monooxygenase</keyword>
<evidence type="ECO:0000313" key="1">
    <source>
        <dbReference type="EMBL" id="WNZ21853.1"/>
    </source>
</evidence>